<dbReference type="SUPFAM" id="SSF46894">
    <property type="entry name" value="C-terminal effector domain of the bipartite response regulators"/>
    <property type="match status" value="1"/>
</dbReference>
<evidence type="ECO:0000256" key="2">
    <source>
        <dbReference type="ARBA" id="ARBA00023125"/>
    </source>
</evidence>
<evidence type="ECO:0000256" key="3">
    <source>
        <dbReference type="PROSITE-ProRule" id="PRU00169"/>
    </source>
</evidence>
<dbReference type="RefSeq" id="WP_124685505.1">
    <property type="nucleotide sequence ID" value="NZ_CP033970.1"/>
</dbReference>
<dbReference type="CDD" id="cd06170">
    <property type="entry name" value="LuxR_C_like"/>
    <property type="match status" value="1"/>
</dbReference>
<dbReference type="SUPFAM" id="SSF52172">
    <property type="entry name" value="CheY-like"/>
    <property type="match status" value="1"/>
</dbReference>
<protein>
    <submittedName>
        <fullName evidence="6">Response regulator</fullName>
    </submittedName>
</protein>
<dbReference type="Proteomes" id="UP000270411">
    <property type="component" value="Chromosome 2"/>
</dbReference>
<evidence type="ECO:0000313" key="7">
    <source>
        <dbReference type="Proteomes" id="UP000270411"/>
    </source>
</evidence>
<dbReference type="PROSITE" id="PS50043">
    <property type="entry name" value="HTH_LUXR_2"/>
    <property type="match status" value="1"/>
</dbReference>
<name>A0A3G8H5F0_9BURK</name>
<dbReference type="OrthoDB" id="8585266at2"/>
<dbReference type="PROSITE" id="PS50110">
    <property type="entry name" value="RESPONSE_REGULATORY"/>
    <property type="match status" value="1"/>
</dbReference>
<evidence type="ECO:0000256" key="1">
    <source>
        <dbReference type="ARBA" id="ARBA00022553"/>
    </source>
</evidence>
<dbReference type="Gene3D" id="3.40.50.2300">
    <property type="match status" value="1"/>
</dbReference>
<evidence type="ECO:0000259" key="4">
    <source>
        <dbReference type="PROSITE" id="PS50043"/>
    </source>
</evidence>
<proteinExistence type="predicted"/>
<feature type="modified residue" description="4-aspartylphosphate" evidence="3">
    <location>
        <position position="55"/>
    </location>
</feature>
<dbReference type="GO" id="GO:0006355">
    <property type="term" value="P:regulation of DNA-templated transcription"/>
    <property type="evidence" value="ECO:0007669"/>
    <property type="project" value="InterPro"/>
</dbReference>
<dbReference type="CDD" id="cd17535">
    <property type="entry name" value="REC_NarL-like"/>
    <property type="match status" value="1"/>
</dbReference>
<keyword evidence="2" id="KW-0238">DNA-binding</keyword>
<dbReference type="KEGG" id="cpau:EHF44_20140"/>
<gene>
    <name evidence="6" type="ORF">EHF44_20140</name>
</gene>
<feature type="domain" description="HTH luxR-type" evidence="4">
    <location>
        <begin position="149"/>
        <end position="214"/>
    </location>
</feature>
<dbReference type="InterPro" id="IPR016032">
    <property type="entry name" value="Sig_transdc_resp-reg_C-effctor"/>
</dbReference>
<evidence type="ECO:0000313" key="6">
    <source>
        <dbReference type="EMBL" id="AZG15773.1"/>
    </source>
</evidence>
<keyword evidence="1 3" id="KW-0597">Phosphoprotein</keyword>
<evidence type="ECO:0000259" key="5">
    <source>
        <dbReference type="PROSITE" id="PS50110"/>
    </source>
</evidence>
<dbReference type="AlphaFoldDB" id="A0A3G8H5F0"/>
<dbReference type="InterPro" id="IPR058245">
    <property type="entry name" value="NreC/VraR/RcsB-like_REC"/>
</dbReference>
<dbReference type="SMART" id="SM00448">
    <property type="entry name" value="REC"/>
    <property type="match status" value="1"/>
</dbReference>
<accession>A0A3G8H5F0</accession>
<dbReference type="PRINTS" id="PR00038">
    <property type="entry name" value="HTHLUXR"/>
</dbReference>
<dbReference type="InterPro" id="IPR011006">
    <property type="entry name" value="CheY-like_superfamily"/>
</dbReference>
<dbReference type="PANTHER" id="PTHR43214">
    <property type="entry name" value="TWO-COMPONENT RESPONSE REGULATOR"/>
    <property type="match status" value="1"/>
</dbReference>
<dbReference type="Pfam" id="PF00072">
    <property type="entry name" value="Response_reg"/>
    <property type="match status" value="1"/>
</dbReference>
<dbReference type="InterPro" id="IPR000792">
    <property type="entry name" value="Tscrpt_reg_LuxR_C"/>
</dbReference>
<feature type="domain" description="Response regulatory" evidence="5">
    <location>
        <begin position="4"/>
        <end position="123"/>
    </location>
</feature>
<organism evidence="6 7">
    <name type="scientific">Cupriavidus pauculus</name>
    <dbReference type="NCBI Taxonomy" id="82633"/>
    <lineage>
        <taxon>Bacteria</taxon>
        <taxon>Pseudomonadati</taxon>
        <taxon>Pseudomonadota</taxon>
        <taxon>Betaproteobacteria</taxon>
        <taxon>Burkholderiales</taxon>
        <taxon>Burkholderiaceae</taxon>
        <taxon>Cupriavidus</taxon>
    </lineage>
</organism>
<dbReference type="GO" id="GO:0000160">
    <property type="term" value="P:phosphorelay signal transduction system"/>
    <property type="evidence" value="ECO:0007669"/>
    <property type="project" value="InterPro"/>
</dbReference>
<dbReference type="EMBL" id="CP033970">
    <property type="protein sequence ID" value="AZG15773.1"/>
    <property type="molecule type" value="Genomic_DNA"/>
</dbReference>
<reference evidence="7" key="1">
    <citation type="submission" date="2018-11" db="EMBL/GenBank/DDBJ databases">
        <title>FDA dAtabase for Regulatory Grade micrObial Sequences (FDA-ARGOS): Supporting development and validation of Infectious Disease Dx tests.</title>
        <authorList>
            <person name="Goldberg B."/>
            <person name="Campos J."/>
            <person name="Tallon L."/>
            <person name="Sadzewicz L."/>
            <person name="Zhao X."/>
            <person name="Vavikolanu K."/>
            <person name="Mehta A."/>
            <person name="Aluvathingal J."/>
            <person name="Nadendla S."/>
            <person name="Geyer C."/>
            <person name="Nandy P."/>
            <person name="Yan Y."/>
            <person name="Sichtig H."/>
        </authorList>
    </citation>
    <scope>NUCLEOTIDE SEQUENCE [LARGE SCALE GENOMIC DNA]</scope>
    <source>
        <strain evidence="7">FDAARGOS_614</strain>
    </source>
</reference>
<dbReference type="PANTHER" id="PTHR43214:SF17">
    <property type="entry name" value="TRANSCRIPTIONAL REGULATORY PROTEIN RCSB"/>
    <property type="match status" value="1"/>
</dbReference>
<dbReference type="GO" id="GO:0003677">
    <property type="term" value="F:DNA binding"/>
    <property type="evidence" value="ECO:0007669"/>
    <property type="project" value="UniProtKB-KW"/>
</dbReference>
<dbReference type="InterPro" id="IPR039420">
    <property type="entry name" value="WalR-like"/>
</dbReference>
<dbReference type="SMART" id="SM00421">
    <property type="entry name" value="HTH_LUXR"/>
    <property type="match status" value="1"/>
</dbReference>
<dbReference type="InterPro" id="IPR001789">
    <property type="entry name" value="Sig_transdc_resp-reg_receiver"/>
</dbReference>
<dbReference type="Pfam" id="PF00196">
    <property type="entry name" value="GerE"/>
    <property type="match status" value="1"/>
</dbReference>
<sequence length="220" mass="24425">MTLRILLADDHPVITAAIGARLQSQTGWEVCGEIATATELLQQTELLRPDVVVTDFHMPGPAQLDGMRLLTALRRRYPTMSIMVLTMITNPLVLRTILDVRVQGLLLKDSQLPEIVTAIARAQRGFTYIGKSALRALAPAEVRTMAPLGRDTMQRLSAREMEVLRLYLTGRTVTEIATTLCRSVKTISRQKNCAMHKLGVSNDRELFECAALQGMVLPRC</sequence>